<accession>A0A0N4ZH78</accession>
<evidence type="ECO:0000256" key="1">
    <source>
        <dbReference type="SAM" id="MobiDB-lite"/>
    </source>
</evidence>
<feature type="region of interest" description="Disordered" evidence="1">
    <location>
        <begin position="1"/>
        <end position="33"/>
    </location>
</feature>
<evidence type="ECO:0000313" key="2">
    <source>
        <dbReference type="Proteomes" id="UP000038045"/>
    </source>
</evidence>
<sequence>MEVDEILPTVDGTTNNGTITTTTSTLPGEGSTVTLNDNDISKLTESEKIELAKKIRDENRKVEEKCTGFYGVMKKPPSEFIRYR</sequence>
<evidence type="ECO:0000313" key="3">
    <source>
        <dbReference type="WBParaSite" id="PTRK_0000724200.1"/>
    </source>
</evidence>
<dbReference type="Proteomes" id="UP000038045">
    <property type="component" value="Unplaced"/>
</dbReference>
<proteinExistence type="predicted"/>
<dbReference type="WBParaSite" id="PTRK_0000724200.1">
    <property type="protein sequence ID" value="PTRK_0000724200.1"/>
    <property type="gene ID" value="PTRK_0000724200"/>
</dbReference>
<name>A0A0N4ZH78_PARTI</name>
<keyword evidence="2" id="KW-1185">Reference proteome</keyword>
<protein>
    <submittedName>
        <fullName evidence="3">Uncharacterized protein</fullName>
    </submittedName>
</protein>
<dbReference type="AlphaFoldDB" id="A0A0N4ZH78"/>
<reference evidence="3" key="1">
    <citation type="submission" date="2017-02" db="UniProtKB">
        <authorList>
            <consortium name="WormBaseParasite"/>
        </authorList>
    </citation>
    <scope>IDENTIFICATION</scope>
</reference>
<organism evidence="2 3">
    <name type="scientific">Parastrongyloides trichosuri</name>
    <name type="common">Possum-specific nematode worm</name>
    <dbReference type="NCBI Taxonomy" id="131310"/>
    <lineage>
        <taxon>Eukaryota</taxon>
        <taxon>Metazoa</taxon>
        <taxon>Ecdysozoa</taxon>
        <taxon>Nematoda</taxon>
        <taxon>Chromadorea</taxon>
        <taxon>Rhabditida</taxon>
        <taxon>Tylenchina</taxon>
        <taxon>Panagrolaimomorpha</taxon>
        <taxon>Strongyloidoidea</taxon>
        <taxon>Strongyloididae</taxon>
        <taxon>Parastrongyloides</taxon>
    </lineage>
</organism>
<dbReference type="STRING" id="131310.A0A0N4ZH78"/>
<feature type="compositionally biased region" description="Low complexity" evidence="1">
    <location>
        <begin position="9"/>
        <end position="32"/>
    </location>
</feature>